<dbReference type="PANTHER" id="PTHR35371">
    <property type="entry name" value="INNER MEMBRANE PROTEIN"/>
    <property type="match status" value="1"/>
</dbReference>
<evidence type="ECO:0000313" key="3">
    <source>
        <dbReference type="Proteomes" id="UP000309340"/>
    </source>
</evidence>
<keyword evidence="1" id="KW-1133">Transmembrane helix</keyword>
<keyword evidence="3" id="KW-1185">Reference proteome</keyword>
<dbReference type="EMBL" id="NAJQ01002506">
    <property type="protein sequence ID" value="TKA42080.1"/>
    <property type="molecule type" value="Genomic_DNA"/>
</dbReference>
<dbReference type="PANTHER" id="PTHR35371:SF1">
    <property type="entry name" value="BLR7753 PROTEIN"/>
    <property type="match status" value="1"/>
</dbReference>
<sequence length="113" mass="11827">MTSYLPNLARDNLSFYTIPLALVIALAPRIYAANTYAAATKKPASDQVKTMPRSFSQIVSDDPAVDSKTKGRILRAGAAVDNSYENLGIFAAAVTAGNMAGVGVGRMNAMSIG</sequence>
<organism evidence="2 3">
    <name type="scientific">Friedmanniomyces simplex</name>
    <dbReference type="NCBI Taxonomy" id="329884"/>
    <lineage>
        <taxon>Eukaryota</taxon>
        <taxon>Fungi</taxon>
        <taxon>Dikarya</taxon>
        <taxon>Ascomycota</taxon>
        <taxon>Pezizomycotina</taxon>
        <taxon>Dothideomycetes</taxon>
        <taxon>Dothideomycetidae</taxon>
        <taxon>Mycosphaerellales</taxon>
        <taxon>Teratosphaeriaceae</taxon>
        <taxon>Friedmanniomyces</taxon>
    </lineage>
</organism>
<feature type="non-terminal residue" evidence="2">
    <location>
        <position position="113"/>
    </location>
</feature>
<dbReference type="Proteomes" id="UP000309340">
    <property type="component" value="Unassembled WGS sequence"/>
</dbReference>
<evidence type="ECO:0000313" key="2">
    <source>
        <dbReference type="EMBL" id="TKA42080.1"/>
    </source>
</evidence>
<dbReference type="OrthoDB" id="2122304at2759"/>
<name>A0A4U0V0I8_9PEZI</name>
<gene>
    <name evidence="2" type="ORF">B0A55_12472</name>
</gene>
<proteinExistence type="predicted"/>
<comment type="caution">
    <text evidence="2">The sequence shown here is derived from an EMBL/GenBank/DDBJ whole genome shotgun (WGS) entry which is preliminary data.</text>
</comment>
<keyword evidence="1" id="KW-0812">Transmembrane</keyword>
<keyword evidence="1" id="KW-0472">Membrane</keyword>
<accession>A0A4U0V0I8</accession>
<reference evidence="2 3" key="1">
    <citation type="submission" date="2017-03" db="EMBL/GenBank/DDBJ databases">
        <title>Genomes of endolithic fungi from Antarctica.</title>
        <authorList>
            <person name="Coleine C."/>
            <person name="Masonjones S."/>
            <person name="Stajich J.E."/>
        </authorList>
    </citation>
    <scope>NUCLEOTIDE SEQUENCE [LARGE SCALE GENOMIC DNA]</scope>
    <source>
        <strain evidence="2 3">CCFEE 5184</strain>
    </source>
</reference>
<evidence type="ECO:0000256" key="1">
    <source>
        <dbReference type="SAM" id="Phobius"/>
    </source>
</evidence>
<dbReference type="SUPFAM" id="SSF161084">
    <property type="entry name" value="MAPEG domain-like"/>
    <property type="match status" value="1"/>
</dbReference>
<protein>
    <submittedName>
        <fullName evidence="2">Uncharacterized protein</fullName>
    </submittedName>
</protein>
<dbReference type="AlphaFoldDB" id="A0A4U0V0I8"/>
<dbReference type="InterPro" id="IPR023352">
    <property type="entry name" value="MAPEG-like_dom_sf"/>
</dbReference>
<feature type="transmembrane region" description="Helical" evidence="1">
    <location>
        <begin position="13"/>
        <end position="32"/>
    </location>
</feature>